<dbReference type="VEuPathDB" id="FungiDB:VP01_877g2"/>
<feature type="region of interest" description="Disordered" evidence="1">
    <location>
        <begin position="83"/>
        <end position="118"/>
    </location>
</feature>
<dbReference type="SUPFAM" id="SSF56300">
    <property type="entry name" value="Metallo-dependent phosphatases"/>
    <property type="match status" value="1"/>
</dbReference>
<dbReference type="AlphaFoldDB" id="A0A0L6U8I3"/>
<dbReference type="GO" id="GO:0005737">
    <property type="term" value="C:cytoplasm"/>
    <property type="evidence" value="ECO:0007669"/>
    <property type="project" value="TreeGrafter"/>
</dbReference>
<reference evidence="4 5" key="1">
    <citation type="submission" date="2015-08" db="EMBL/GenBank/DDBJ databases">
        <title>Next Generation Sequencing and Analysis of the Genome of Puccinia sorghi L Schw, the Causal Agent of Maize Common Rust.</title>
        <authorList>
            <person name="Rochi L."/>
            <person name="Burguener G."/>
            <person name="Darino M."/>
            <person name="Turjanski A."/>
            <person name="Kreff E."/>
            <person name="Dieguez M.J."/>
            <person name="Sacco F."/>
        </authorList>
    </citation>
    <scope>NUCLEOTIDE SEQUENCE [LARGE SCALE GENOMIC DNA]</scope>
    <source>
        <strain evidence="4 5">RO10H11247</strain>
    </source>
</reference>
<proteinExistence type="predicted"/>
<comment type="caution">
    <text evidence="4">The sequence shown here is derived from an EMBL/GenBank/DDBJ whole genome shotgun (WGS) entry which is preliminary data.</text>
</comment>
<dbReference type="GO" id="GO:0004721">
    <property type="term" value="F:phosphoprotein phosphatase activity"/>
    <property type="evidence" value="ECO:0007669"/>
    <property type="project" value="TreeGrafter"/>
</dbReference>
<accession>A0A0L6U8I3</accession>
<dbReference type="EMBL" id="LAVV01014359">
    <property type="protein sequence ID" value="KNZ44833.1"/>
    <property type="molecule type" value="Genomic_DNA"/>
</dbReference>
<evidence type="ECO:0000313" key="4">
    <source>
        <dbReference type="EMBL" id="KNZ44833.1"/>
    </source>
</evidence>
<dbReference type="PANTHER" id="PTHR32440:SF0">
    <property type="entry name" value="PHOSPHATASE DCR2-RELATED"/>
    <property type="match status" value="1"/>
</dbReference>
<keyword evidence="2" id="KW-1133">Transmembrane helix</keyword>
<feature type="transmembrane region" description="Helical" evidence="2">
    <location>
        <begin position="46"/>
        <end position="65"/>
    </location>
</feature>
<evidence type="ECO:0000256" key="2">
    <source>
        <dbReference type="SAM" id="Phobius"/>
    </source>
</evidence>
<evidence type="ECO:0000313" key="5">
    <source>
        <dbReference type="Proteomes" id="UP000037035"/>
    </source>
</evidence>
<feature type="domain" description="Calcineurin-like phosphoesterase" evidence="3">
    <location>
        <begin position="337"/>
        <end position="529"/>
    </location>
</feature>
<dbReference type="Proteomes" id="UP000037035">
    <property type="component" value="Unassembled WGS sequence"/>
</dbReference>
<dbReference type="InterPro" id="IPR004843">
    <property type="entry name" value="Calcineurin-like_PHP"/>
</dbReference>
<keyword evidence="2" id="KW-0812">Transmembrane</keyword>
<keyword evidence="5" id="KW-1185">Reference proteome</keyword>
<feature type="compositionally biased region" description="Polar residues" evidence="1">
    <location>
        <begin position="99"/>
        <end position="118"/>
    </location>
</feature>
<dbReference type="PANTHER" id="PTHR32440">
    <property type="entry name" value="PHOSPHATASE DCR2-RELATED-RELATED"/>
    <property type="match status" value="1"/>
</dbReference>
<evidence type="ECO:0000256" key="1">
    <source>
        <dbReference type="SAM" id="MobiDB-lite"/>
    </source>
</evidence>
<name>A0A0L6U8I3_9BASI</name>
<sequence length="731" mass="81945">MTWPFSRNTTQRSAIIKEEEEDDAQLLLPTTNGQTHKRIQRVKHSLSYLGISAAASFTLVMMIWLGPGLVSRDPKGIATQTNAHVGQDDLSPPVALAPDNSNSSTTKRPNLSVNQPPAEQTLLPHHSWNPLLYDPAPITHVYVKPCMFPPWAFKSLCTPHQTAREIALYGRWVRVPRDLSKGVGHYYTEIYYRRAQTLDIASLDIKPITGLQILNQDDQDDPQIKKQLVQHGWQVAGESLRTGVWPVKVKDAKLWFTRSPTFNGSHNPILPPINEISVLWSSKSHPTQPWWGFQRLNKPVFDGDNPMDHTQCDIAVRRQNVFPEPPPPLTFSKDGNFKIMQISDLHFSASDGECQLAGEMASCSQDGADWTTMRWLTAAIKEGQPDLIVLGGDQLLGRDKTFDTISTLTKMGHFFAGHKVPWTVVFGNHDTDRSLAIEEQMYLLKHMPFFVGKAGPGVPGFPEEDLPPADYLSDMGVGNYVLRVNASLSDPTQLLSLYFLDSHDYPSSTLSQIWEMAMGGTQKYDWLKKSQIAWYKEESRRQPRVLRPYNASAEYRVRAQSSSDGEKQKPIGMMFFHIPLPEAYAVADTNPSSHAELVFGNQLEAPSPAEVGDQFFQNAVLASSIDEEHRAPNSTAFEPEIKVIANGHAHVTDTCRKHQGVYHCLSGLSSYSGIIESKAARRTGWERRVRLFEARQFGESLSTYQLVHSPPQTIRRTGQLLLFNSTSNAIP</sequence>
<dbReference type="Gene3D" id="3.60.21.10">
    <property type="match status" value="1"/>
</dbReference>
<keyword evidence="2" id="KW-0472">Membrane</keyword>
<dbReference type="InterPro" id="IPR029052">
    <property type="entry name" value="Metallo-depent_PP-like"/>
</dbReference>
<protein>
    <recommendedName>
        <fullName evidence="3">Calcineurin-like phosphoesterase domain-containing protein</fullName>
    </recommendedName>
</protein>
<dbReference type="Pfam" id="PF00149">
    <property type="entry name" value="Metallophos"/>
    <property type="match status" value="1"/>
</dbReference>
<organism evidence="4 5">
    <name type="scientific">Puccinia sorghi</name>
    <dbReference type="NCBI Taxonomy" id="27349"/>
    <lineage>
        <taxon>Eukaryota</taxon>
        <taxon>Fungi</taxon>
        <taxon>Dikarya</taxon>
        <taxon>Basidiomycota</taxon>
        <taxon>Pucciniomycotina</taxon>
        <taxon>Pucciniomycetes</taxon>
        <taxon>Pucciniales</taxon>
        <taxon>Pucciniaceae</taxon>
        <taxon>Puccinia</taxon>
    </lineage>
</organism>
<evidence type="ECO:0000259" key="3">
    <source>
        <dbReference type="Pfam" id="PF00149"/>
    </source>
</evidence>
<dbReference type="STRING" id="27349.A0A0L6U8I3"/>
<gene>
    <name evidence="4" type="ORF">VP01_877g2</name>
</gene>
<dbReference type="OrthoDB" id="783096at2759"/>